<feature type="repeat" description="ANK" evidence="3">
    <location>
        <begin position="68"/>
        <end position="100"/>
    </location>
</feature>
<proteinExistence type="predicted"/>
<dbReference type="SUPFAM" id="SSF48403">
    <property type="entry name" value="Ankyrin repeat"/>
    <property type="match status" value="1"/>
</dbReference>
<evidence type="ECO:0000313" key="4">
    <source>
        <dbReference type="EMBL" id="ACO66768.1"/>
    </source>
</evidence>
<evidence type="ECO:0000256" key="1">
    <source>
        <dbReference type="ARBA" id="ARBA00022737"/>
    </source>
</evidence>
<accession>C1EGF6</accession>
<keyword evidence="1" id="KW-0677">Repeat</keyword>
<evidence type="ECO:0000256" key="3">
    <source>
        <dbReference type="PROSITE-ProRule" id="PRU00023"/>
    </source>
</evidence>
<dbReference type="PANTHER" id="PTHR24171">
    <property type="entry name" value="ANKYRIN REPEAT DOMAIN-CONTAINING PROTEIN 39-RELATED"/>
    <property type="match status" value="1"/>
</dbReference>
<evidence type="ECO:0000256" key="2">
    <source>
        <dbReference type="ARBA" id="ARBA00023043"/>
    </source>
</evidence>
<dbReference type="Pfam" id="PF12796">
    <property type="entry name" value="Ank_2"/>
    <property type="match status" value="2"/>
</dbReference>
<dbReference type="RefSeq" id="XP_002505510.1">
    <property type="nucleotide sequence ID" value="XM_002505464.1"/>
</dbReference>
<dbReference type="PANTHER" id="PTHR24171:SF8">
    <property type="entry name" value="BRCA1-ASSOCIATED RING DOMAIN PROTEIN 1"/>
    <property type="match status" value="1"/>
</dbReference>
<organism evidence="4 5">
    <name type="scientific">Micromonas commoda (strain RCC299 / NOUM17 / CCMP2709)</name>
    <name type="common">Picoplanktonic green alga</name>
    <dbReference type="NCBI Taxonomy" id="296587"/>
    <lineage>
        <taxon>Eukaryota</taxon>
        <taxon>Viridiplantae</taxon>
        <taxon>Chlorophyta</taxon>
        <taxon>Mamiellophyceae</taxon>
        <taxon>Mamiellales</taxon>
        <taxon>Mamiellaceae</taxon>
        <taxon>Micromonas</taxon>
    </lineage>
</organism>
<protein>
    <submittedName>
        <fullName evidence="4">Uncharacterized protein</fullName>
    </submittedName>
</protein>
<dbReference type="InParanoid" id="C1EGF6"/>
<feature type="repeat" description="ANK" evidence="3">
    <location>
        <begin position="195"/>
        <end position="227"/>
    </location>
</feature>
<dbReference type="InterPro" id="IPR036770">
    <property type="entry name" value="Ankyrin_rpt-contain_sf"/>
</dbReference>
<dbReference type="Gene3D" id="1.25.40.20">
    <property type="entry name" value="Ankyrin repeat-containing domain"/>
    <property type="match status" value="2"/>
</dbReference>
<dbReference type="SMART" id="SM00248">
    <property type="entry name" value="ANK"/>
    <property type="match status" value="4"/>
</dbReference>
<gene>
    <name evidence="4" type="ORF">MICPUN_63626</name>
</gene>
<reference evidence="4 5" key="1">
    <citation type="journal article" date="2009" name="Science">
        <title>Green evolution and dynamic adaptations revealed by genomes of the marine picoeukaryotes Micromonas.</title>
        <authorList>
            <person name="Worden A.Z."/>
            <person name="Lee J.H."/>
            <person name="Mock T."/>
            <person name="Rouze P."/>
            <person name="Simmons M.P."/>
            <person name="Aerts A.L."/>
            <person name="Allen A.E."/>
            <person name="Cuvelier M.L."/>
            <person name="Derelle E."/>
            <person name="Everett M.V."/>
            <person name="Foulon E."/>
            <person name="Grimwood J."/>
            <person name="Gundlach H."/>
            <person name="Henrissat B."/>
            <person name="Napoli C."/>
            <person name="McDonald S.M."/>
            <person name="Parker M.S."/>
            <person name="Rombauts S."/>
            <person name="Salamov A."/>
            <person name="Von Dassow P."/>
            <person name="Badger J.H."/>
            <person name="Coutinho P.M."/>
            <person name="Demir E."/>
            <person name="Dubchak I."/>
            <person name="Gentemann C."/>
            <person name="Eikrem W."/>
            <person name="Gready J.E."/>
            <person name="John U."/>
            <person name="Lanier W."/>
            <person name="Lindquist E.A."/>
            <person name="Lucas S."/>
            <person name="Mayer K.F."/>
            <person name="Moreau H."/>
            <person name="Not F."/>
            <person name="Otillar R."/>
            <person name="Panaud O."/>
            <person name="Pangilinan J."/>
            <person name="Paulsen I."/>
            <person name="Piegu B."/>
            <person name="Poliakov A."/>
            <person name="Robbens S."/>
            <person name="Schmutz J."/>
            <person name="Toulza E."/>
            <person name="Wyss T."/>
            <person name="Zelensky A."/>
            <person name="Zhou K."/>
            <person name="Armbrust E.V."/>
            <person name="Bhattacharya D."/>
            <person name="Goodenough U.W."/>
            <person name="Van de Peer Y."/>
            <person name="Grigoriev I.V."/>
        </authorList>
    </citation>
    <scope>NUCLEOTIDE SEQUENCE [LARGE SCALE GENOMIC DNA]</scope>
    <source>
        <strain evidence="5">RCC299 / NOUM17</strain>
    </source>
</reference>
<dbReference type="EMBL" id="CP001331">
    <property type="protein sequence ID" value="ACO66768.1"/>
    <property type="molecule type" value="Genomic_DNA"/>
</dbReference>
<dbReference type="AlphaFoldDB" id="C1EGF6"/>
<dbReference type="KEGG" id="mis:MICPUN_63626"/>
<dbReference type="InterPro" id="IPR002110">
    <property type="entry name" value="Ankyrin_rpt"/>
</dbReference>
<dbReference type="OrthoDB" id="346910at2759"/>
<dbReference type="STRING" id="296587.C1EGF6"/>
<evidence type="ECO:0000313" key="5">
    <source>
        <dbReference type="Proteomes" id="UP000002009"/>
    </source>
</evidence>
<sequence length="254" mass="26199">MATGDELMEAIEGGDESGVKRCLDDGADALHADDEGFTALHMACQEGHDAIAVMLLRKGAKIDATDDDGVTPLMLACEGGHSAVVKMLLKERCDVMRVDKAGRSALFRAACIAGSEDCSRAMLAASADAFGCPVEGKSMADLAGKKSVACKLMLEECVSREGAGKRLLEACEAGRLASVEAMLAGGAPIDFTDGDGWGALHFAAAEGTPELCELLVEKGLKADAAAGDGETPVDLAEEEEHDEAVAVLKASLAK</sequence>
<dbReference type="PROSITE" id="PS50297">
    <property type="entry name" value="ANK_REP_REGION"/>
    <property type="match status" value="3"/>
</dbReference>
<dbReference type="eggNOG" id="KOG0504">
    <property type="taxonomic scope" value="Eukaryota"/>
</dbReference>
<keyword evidence="2 3" id="KW-0040">ANK repeat</keyword>
<feature type="repeat" description="ANK" evidence="3">
    <location>
        <begin position="35"/>
        <end position="67"/>
    </location>
</feature>
<dbReference type="PROSITE" id="PS50088">
    <property type="entry name" value="ANK_REPEAT"/>
    <property type="match status" value="3"/>
</dbReference>
<dbReference type="Proteomes" id="UP000002009">
    <property type="component" value="Chromosome 13"/>
</dbReference>
<keyword evidence="5" id="KW-1185">Reference proteome</keyword>
<name>C1EGF6_MICCC</name>
<dbReference type="GeneID" id="8248686"/>
<dbReference type="OMA" id="RVANHIF"/>